<dbReference type="SMART" id="SM00719">
    <property type="entry name" value="Plus3"/>
    <property type="match status" value="1"/>
</dbReference>
<dbReference type="Pfam" id="PF03126">
    <property type="entry name" value="Plus-3"/>
    <property type="match status" value="1"/>
</dbReference>
<comment type="subcellular location">
    <subcellularLocation>
        <location evidence="1">Nucleus</location>
    </subcellularLocation>
</comment>
<keyword evidence="3" id="KW-0804">Transcription</keyword>
<feature type="compositionally biased region" description="Low complexity" evidence="5">
    <location>
        <begin position="234"/>
        <end position="250"/>
    </location>
</feature>
<organism evidence="7 8">
    <name type="scientific">Strongyloides venezuelensis</name>
    <name type="common">Threadworm</name>
    <dbReference type="NCBI Taxonomy" id="75913"/>
    <lineage>
        <taxon>Eukaryota</taxon>
        <taxon>Metazoa</taxon>
        <taxon>Ecdysozoa</taxon>
        <taxon>Nematoda</taxon>
        <taxon>Chromadorea</taxon>
        <taxon>Rhabditida</taxon>
        <taxon>Tylenchina</taxon>
        <taxon>Panagrolaimomorpha</taxon>
        <taxon>Strongyloidoidea</taxon>
        <taxon>Strongyloididae</taxon>
        <taxon>Strongyloides</taxon>
    </lineage>
</organism>
<feature type="compositionally biased region" description="Basic and acidic residues" evidence="5">
    <location>
        <begin position="189"/>
        <end position="221"/>
    </location>
</feature>
<evidence type="ECO:0000256" key="2">
    <source>
        <dbReference type="ARBA" id="ARBA00023015"/>
    </source>
</evidence>
<feature type="region of interest" description="Disordered" evidence="5">
    <location>
        <begin position="132"/>
        <end position="270"/>
    </location>
</feature>
<dbReference type="PANTHER" id="PTHR13115">
    <property type="entry name" value="RNA POLYMERASE-ASSOCIATED PROTEIN RTF1 HOMOLOG"/>
    <property type="match status" value="1"/>
</dbReference>
<feature type="compositionally biased region" description="Basic and acidic residues" evidence="5">
    <location>
        <begin position="257"/>
        <end position="270"/>
    </location>
</feature>
<evidence type="ECO:0000256" key="4">
    <source>
        <dbReference type="ARBA" id="ARBA00023242"/>
    </source>
</evidence>
<dbReference type="GO" id="GO:0016593">
    <property type="term" value="C:Cdc73/Paf1 complex"/>
    <property type="evidence" value="ECO:0007669"/>
    <property type="project" value="TreeGrafter"/>
</dbReference>
<dbReference type="PROSITE" id="PS51360">
    <property type="entry name" value="PLUS3"/>
    <property type="match status" value="1"/>
</dbReference>
<proteinExistence type="predicted"/>
<reference evidence="8" key="2">
    <citation type="submission" date="2015-08" db="UniProtKB">
        <authorList>
            <consortium name="WormBaseParasite"/>
        </authorList>
    </citation>
    <scope>IDENTIFICATION</scope>
</reference>
<feature type="region of interest" description="Disordered" evidence="5">
    <location>
        <begin position="47"/>
        <end position="95"/>
    </location>
</feature>
<dbReference type="Gene3D" id="3.90.70.200">
    <property type="entry name" value="Plus-3 domain"/>
    <property type="match status" value="1"/>
</dbReference>
<evidence type="ECO:0000259" key="6">
    <source>
        <dbReference type="PROSITE" id="PS51360"/>
    </source>
</evidence>
<feature type="compositionally biased region" description="Low complexity" evidence="5">
    <location>
        <begin position="141"/>
        <end position="154"/>
    </location>
</feature>
<dbReference type="SUPFAM" id="SSF159042">
    <property type="entry name" value="Plus3-like"/>
    <property type="match status" value="1"/>
</dbReference>
<dbReference type="InterPro" id="IPR004343">
    <property type="entry name" value="Plus-3_dom"/>
</dbReference>
<dbReference type="PANTHER" id="PTHR13115:SF8">
    <property type="entry name" value="RNA POLYMERASE-ASSOCIATED PROTEIN RTF1 HOMOLOG"/>
    <property type="match status" value="1"/>
</dbReference>
<dbReference type="WBParaSite" id="SVE_1058100.1">
    <property type="protein sequence ID" value="SVE_1058100.1"/>
    <property type="gene ID" value="SVE_1058100"/>
</dbReference>
<feature type="compositionally biased region" description="Basic and acidic residues" evidence="5">
    <location>
        <begin position="83"/>
        <end position="93"/>
    </location>
</feature>
<keyword evidence="7" id="KW-1185">Reference proteome</keyword>
<sequence>MQLFNIDYHVLQINYILNYILDMSDDSLNDSDYDEKIKQMHNYISSDLDSENEETQTKALKSESKPTKRKSVAHKKTTKKARKNDSSDDEFGHTLDGVDEDLILNDEDRRKLASMSELEREEEMLRRYEERRLKKEMPFKSSQTTTNSTYTTNSSDDEDSSPRIRSKTRYSSEERDVTPDAAFYLPSEVNEKQEKRNALKEFKQKRKEKLETEEKKQKEVLDVSETFGNDGNESDSSSNSSISTSSSPRSLSRRKSSRDSRSRSKSEEFSKEIDTVEQLSEIVVTRQFLSKHCHAPFFAKSVIGCFVRIGIGHKNGVQVYRVTQIESVDEGNKIYTLENTKTNLTLKLKYGKDYKAYRMEFVSNTPITSEEFSHWKSNMRQLDINLPSERFVENKKKDIEEVTNHQYTEEDANYIVNQKNKFRDAPTNFAFRKGVLLRERVAASLAGDNEKVKSIDLELATIERRAAAADKKRSSGMDAITKINIRNRETMATLFLSKHAPVDIVNEDDPFTRKSSKMRVVSGRSKVKKENGSSNDFSDKNTESAMTKHDSETTFKSKEDMLKAIDIDISDL</sequence>
<feature type="domain" description="Plus3" evidence="6">
    <location>
        <begin position="273"/>
        <end position="404"/>
    </location>
</feature>
<dbReference type="InterPro" id="IPR036128">
    <property type="entry name" value="Plus3-like_sf"/>
</dbReference>
<reference evidence="7" key="1">
    <citation type="submission" date="2014-07" db="EMBL/GenBank/DDBJ databases">
        <authorList>
            <person name="Martin A.A"/>
            <person name="De Silva N."/>
        </authorList>
    </citation>
    <scope>NUCLEOTIDE SEQUENCE</scope>
</reference>
<evidence type="ECO:0000256" key="5">
    <source>
        <dbReference type="SAM" id="MobiDB-lite"/>
    </source>
</evidence>
<dbReference type="STRING" id="75913.A0A0K0FNK1"/>
<accession>A0A0K0FNK1</accession>
<dbReference type="GO" id="GO:0003677">
    <property type="term" value="F:DNA binding"/>
    <property type="evidence" value="ECO:0007669"/>
    <property type="project" value="InterPro"/>
</dbReference>
<feature type="compositionally biased region" description="Basic residues" evidence="5">
    <location>
        <begin position="67"/>
        <end position="82"/>
    </location>
</feature>
<feature type="region of interest" description="Disordered" evidence="5">
    <location>
        <begin position="522"/>
        <end position="553"/>
    </location>
</feature>
<keyword evidence="4" id="KW-0539">Nucleus</keyword>
<dbReference type="Proteomes" id="UP000035680">
    <property type="component" value="Unassembled WGS sequence"/>
</dbReference>
<protein>
    <submittedName>
        <fullName evidence="8">RNA polymerase-associated protein RTF1 homolog (inferred by orthology to a human protein)</fullName>
    </submittedName>
</protein>
<dbReference type="AlphaFoldDB" id="A0A0K0FNK1"/>
<evidence type="ECO:0000256" key="1">
    <source>
        <dbReference type="ARBA" id="ARBA00004123"/>
    </source>
</evidence>
<keyword evidence="2" id="KW-0805">Transcription regulation</keyword>
<dbReference type="GO" id="GO:1990269">
    <property type="term" value="F:RNA polymerase II C-terminal domain phosphoserine binding"/>
    <property type="evidence" value="ECO:0007669"/>
    <property type="project" value="TreeGrafter"/>
</dbReference>
<feature type="compositionally biased region" description="Basic and acidic residues" evidence="5">
    <location>
        <begin position="537"/>
        <end position="553"/>
    </location>
</feature>
<evidence type="ECO:0000313" key="7">
    <source>
        <dbReference type="Proteomes" id="UP000035680"/>
    </source>
</evidence>
<evidence type="ECO:0000256" key="3">
    <source>
        <dbReference type="ARBA" id="ARBA00023163"/>
    </source>
</evidence>
<evidence type="ECO:0000313" key="8">
    <source>
        <dbReference type="WBParaSite" id="SVE_1058100.1"/>
    </source>
</evidence>
<name>A0A0K0FNK1_STRVS</name>